<dbReference type="Pfam" id="PF04884">
    <property type="entry name" value="UVB_sens_prot"/>
    <property type="match status" value="1"/>
</dbReference>
<organism evidence="5 6">
    <name type="scientific">Chloropicon primus</name>
    <dbReference type="NCBI Taxonomy" id="1764295"/>
    <lineage>
        <taxon>Eukaryota</taxon>
        <taxon>Viridiplantae</taxon>
        <taxon>Chlorophyta</taxon>
        <taxon>Chloropicophyceae</taxon>
        <taxon>Chloropicales</taxon>
        <taxon>Chloropicaceae</taxon>
        <taxon>Chloropicon</taxon>
    </lineage>
</organism>
<dbReference type="InterPro" id="IPR055412">
    <property type="entry name" value="UVB_sens_C"/>
</dbReference>
<dbReference type="OrthoDB" id="364779at2759"/>
<evidence type="ECO:0000259" key="3">
    <source>
        <dbReference type="Pfam" id="PF04884"/>
    </source>
</evidence>
<evidence type="ECO:0000259" key="4">
    <source>
        <dbReference type="Pfam" id="PF24160"/>
    </source>
</evidence>
<comment type="similarity">
    <text evidence="1">Belongs to the RUS1 family.</text>
</comment>
<evidence type="ECO:0000256" key="1">
    <source>
        <dbReference type="ARBA" id="ARBA00007558"/>
    </source>
</evidence>
<dbReference type="Pfam" id="PF24160">
    <property type="entry name" value="UVB_sens_C"/>
    <property type="match status" value="1"/>
</dbReference>
<dbReference type="AlphaFoldDB" id="A0A5B8ML38"/>
<protein>
    <submittedName>
        <fullName evidence="5">Root UVB sensitive protein</fullName>
    </submittedName>
</protein>
<keyword evidence="6" id="KW-1185">Reference proteome</keyword>
<dbReference type="Proteomes" id="UP000316726">
    <property type="component" value="Chromosome 4"/>
</dbReference>
<evidence type="ECO:0000313" key="5">
    <source>
        <dbReference type="EMBL" id="QDZ20415.1"/>
    </source>
</evidence>
<feature type="signal peptide" evidence="2">
    <location>
        <begin position="1"/>
        <end position="22"/>
    </location>
</feature>
<dbReference type="PANTHER" id="PTHR12770:SF27">
    <property type="entry name" value="PROTEIN ROOT UVB SENSITIVE 5"/>
    <property type="match status" value="1"/>
</dbReference>
<gene>
    <name evidence="5" type="ORF">A3770_04p29330</name>
</gene>
<reference evidence="5 6" key="1">
    <citation type="submission" date="2018-07" db="EMBL/GenBank/DDBJ databases">
        <title>The complete nuclear genome of the prasinophyte Chloropicon primus (CCMP1205).</title>
        <authorList>
            <person name="Pombert J.-F."/>
            <person name="Otis C."/>
            <person name="Turmel M."/>
            <person name="Lemieux C."/>
        </authorList>
    </citation>
    <scope>NUCLEOTIDE SEQUENCE [LARGE SCALE GENOMIC DNA]</scope>
    <source>
        <strain evidence="5 6">CCMP1205</strain>
    </source>
</reference>
<sequence>MKGKVLSSQALLVAVSRSSVTASTIVDGLGYSASLAAATQWVLKDAPGSVATLAVGSRGGQAFDEDPKRWWVLSSALEDMARLLEILLPLHPGWFLPGAALANCVRSGALVGRQSLVNGTILRHFALRENLGDIRAKLEAQGRILAIAALPIGISLFRWTEGLTTVVDNQGGEAISPAGLLAAGAVYGSIFLSHNWFCFKAAQALKFTNLNAFRLTVLARHFVAQNKVLGVGDVAALEGVYSSRQEQTGQIRVGINFKSFSDESDLDLNEVLEIHNREGYLLTLAGKTVLVCIKTEAEDSDVIQAVLQAQLLLSKSKSNAMTDPSPNKEELMRESLEEATSALESFLERLRQSGWSTQVVRGAWNTIHCKI</sequence>
<dbReference type="InterPro" id="IPR054549">
    <property type="entry name" value="UVB_sens_RUS_dom"/>
</dbReference>
<feature type="chain" id="PRO_5022730642" evidence="2">
    <location>
        <begin position="23"/>
        <end position="371"/>
    </location>
</feature>
<dbReference type="PANTHER" id="PTHR12770">
    <property type="entry name" value="RUS1 FAMILY PROTEIN C16ORF58"/>
    <property type="match status" value="1"/>
</dbReference>
<evidence type="ECO:0000256" key="2">
    <source>
        <dbReference type="SAM" id="SignalP"/>
    </source>
</evidence>
<keyword evidence="2" id="KW-0732">Signal</keyword>
<name>A0A5B8ML38_9CHLO</name>
<proteinExistence type="inferred from homology"/>
<feature type="domain" description="Protein root UVB sensitive/RUS" evidence="3">
    <location>
        <begin position="8"/>
        <end position="225"/>
    </location>
</feature>
<evidence type="ECO:0000313" key="6">
    <source>
        <dbReference type="Proteomes" id="UP000316726"/>
    </source>
</evidence>
<feature type="domain" description="Root UVB sensitive protein C-terminal" evidence="4">
    <location>
        <begin position="237"/>
        <end position="359"/>
    </location>
</feature>
<dbReference type="EMBL" id="CP031037">
    <property type="protein sequence ID" value="QDZ20415.1"/>
    <property type="molecule type" value="Genomic_DNA"/>
</dbReference>
<accession>A0A5B8ML38</accession>
<dbReference type="InterPro" id="IPR006968">
    <property type="entry name" value="RUS_fam"/>
</dbReference>